<evidence type="ECO:0000259" key="2">
    <source>
        <dbReference type="PROSITE" id="PS51352"/>
    </source>
</evidence>
<dbReference type="InterPro" id="IPR017937">
    <property type="entry name" value="Thioredoxin_CS"/>
</dbReference>
<dbReference type="PROSITE" id="PS51257">
    <property type="entry name" value="PROKAR_LIPOPROTEIN"/>
    <property type="match status" value="1"/>
</dbReference>
<dbReference type="PROSITE" id="PS51352">
    <property type="entry name" value="THIOREDOXIN_2"/>
    <property type="match status" value="1"/>
</dbReference>
<comment type="caution">
    <text evidence="3">The sequence shown here is derived from an EMBL/GenBank/DDBJ whole genome shotgun (WGS) entry which is preliminary data.</text>
</comment>
<dbReference type="InterPro" id="IPR000866">
    <property type="entry name" value="AhpC/TSA"/>
</dbReference>
<gene>
    <name evidence="3" type="ORF">ENI34_08105</name>
</gene>
<dbReference type="GO" id="GO:0016209">
    <property type="term" value="F:antioxidant activity"/>
    <property type="evidence" value="ECO:0007669"/>
    <property type="project" value="InterPro"/>
</dbReference>
<organism evidence="3 4">
    <name type="scientific">candidate division WOR-3 bacterium</name>
    <dbReference type="NCBI Taxonomy" id="2052148"/>
    <lineage>
        <taxon>Bacteria</taxon>
        <taxon>Bacteria division WOR-3</taxon>
    </lineage>
</organism>
<accession>A0A9C9EN77</accession>
<dbReference type="GO" id="GO:0016491">
    <property type="term" value="F:oxidoreductase activity"/>
    <property type="evidence" value="ECO:0007669"/>
    <property type="project" value="InterPro"/>
</dbReference>
<feature type="chain" id="PRO_5039476727" evidence="1">
    <location>
        <begin position="25"/>
        <end position="165"/>
    </location>
</feature>
<sequence length="165" mass="18632">MKRIKWLSLLIVALLFLACPSADKAKSNTSSAKDFTLTSIDNEEITLSSLQGKVVLIDFWATWCLPCRSSIPVFIKLYNKYNDQGFVVLGISREDKSTLLGYRDEHQIPYPILIDNKNVAADYGVRAIPNIFILDKKGKIRKTQVGFSPQLEAQFDAFIDSLLKE</sequence>
<feature type="domain" description="Thioredoxin" evidence="2">
    <location>
        <begin position="26"/>
        <end position="164"/>
    </location>
</feature>
<name>A0A9C9EN77_UNCW3</name>
<dbReference type="PANTHER" id="PTHR42852">
    <property type="entry name" value="THIOL:DISULFIDE INTERCHANGE PROTEIN DSBE"/>
    <property type="match status" value="1"/>
</dbReference>
<dbReference type="PANTHER" id="PTHR42852:SF13">
    <property type="entry name" value="PROTEIN DIPZ"/>
    <property type="match status" value="1"/>
</dbReference>
<dbReference type="EMBL" id="DRIG01000086">
    <property type="protein sequence ID" value="HEC79085.1"/>
    <property type="molecule type" value="Genomic_DNA"/>
</dbReference>
<dbReference type="InterPro" id="IPR036249">
    <property type="entry name" value="Thioredoxin-like_sf"/>
</dbReference>
<dbReference type="InterPro" id="IPR013766">
    <property type="entry name" value="Thioredoxin_domain"/>
</dbReference>
<dbReference type="PROSITE" id="PS00194">
    <property type="entry name" value="THIOREDOXIN_1"/>
    <property type="match status" value="1"/>
</dbReference>
<dbReference type="AlphaFoldDB" id="A0A9C9EN77"/>
<dbReference type="SUPFAM" id="SSF52833">
    <property type="entry name" value="Thioredoxin-like"/>
    <property type="match status" value="1"/>
</dbReference>
<dbReference type="CDD" id="cd02966">
    <property type="entry name" value="TlpA_like_family"/>
    <property type="match status" value="1"/>
</dbReference>
<evidence type="ECO:0000313" key="4">
    <source>
        <dbReference type="Proteomes" id="UP000885826"/>
    </source>
</evidence>
<dbReference type="Gene3D" id="3.40.30.10">
    <property type="entry name" value="Glutaredoxin"/>
    <property type="match status" value="1"/>
</dbReference>
<proteinExistence type="predicted"/>
<dbReference type="InterPro" id="IPR050553">
    <property type="entry name" value="Thioredoxin_ResA/DsbE_sf"/>
</dbReference>
<dbReference type="Pfam" id="PF00578">
    <property type="entry name" value="AhpC-TSA"/>
    <property type="match status" value="1"/>
</dbReference>
<evidence type="ECO:0000256" key="1">
    <source>
        <dbReference type="SAM" id="SignalP"/>
    </source>
</evidence>
<dbReference type="Proteomes" id="UP000885826">
    <property type="component" value="Unassembled WGS sequence"/>
</dbReference>
<protein>
    <submittedName>
        <fullName evidence="3">TlpA family protein disulfide reductase</fullName>
    </submittedName>
</protein>
<feature type="signal peptide" evidence="1">
    <location>
        <begin position="1"/>
        <end position="24"/>
    </location>
</feature>
<evidence type="ECO:0000313" key="3">
    <source>
        <dbReference type="EMBL" id="HEC79085.1"/>
    </source>
</evidence>
<keyword evidence="1" id="KW-0732">Signal</keyword>
<reference evidence="3" key="1">
    <citation type="journal article" date="2020" name="mSystems">
        <title>Genome- and Community-Level Interaction Insights into Carbon Utilization and Element Cycling Functions of Hydrothermarchaeota in Hydrothermal Sediment.</title>
        <authorList>
            <person name="Zhou Z."/>
            <person name="Liu Y."/>
            <person name="Xu W."/>
            <person name="Pan J."/>
            <person name="Luo Z.H."/>
            <person name="Li M."/>
        </authorList>
    </citation>
    <scope>NUCLEOTIDE SEQUENCE</scope>
    <source>
        <strain evidence="3">HyVt-388</strain>
    </source>
</reference>